<feature type="region of interest" description="Disordered" evidence="1">
    <location>
        <begin position="265"/>
        <end position="290"/>
    </location>
</feature>
<protein>
    <recommendedName>
        <fullName evidence="5">Polysaccharide chain length determinant N-terminal domain-containing protein</fullName>
    </recommendedName>
</protein>
<dbReference type="PANTHER" id="PTHR32309:SF31">
    <property type="entry name" value="CAPSULAR EXOPOLYSACCHARIDE FAMILY"/>
    <property type="match status" value="1"/>
</dbReference>
<accession>A0ABW1T4M1</accession>
<evidence type="ECO:0000313" key="3">
    <source>
        <dbReference type="EMBL" id="MFC6238973.1"/>
    </source>
</evidence>
<keyword evidence="4" id="KW-1185">Reference proteome</keyword>
<dbReference type="InterPro" id="IPR050445">
    <property type="entry name" value="Bact_polysacc_biosynth/exp"/>
</dbReference>
<evidence type="ECO:0000256" key="2">
    <source>
        <dbReference type="SAM" id="Phobius"/>
    </source>
</evidence>
<name>A0ABW1T4M1_9ACTN</name>
<keyword evidence="2" id="KW-1133">Transmembrane helix</keyword>
<evidence type="ECO:0000313" key="4">
    <source>
        <dbReference type="Proteomes" id="UP001596138"/>
    </source>
</evidence>
<evidence type="ECO:0000256" key="1">
    <source>
        <dbReference type="SAM" id="MobiDB-lite"/>
    </source>
</evidence>
<dbReference type="RefSeq" id="WP_386767641.1">
    <property type="nucleotide sequence ID" value="NZ_JBHSTI010000008.1"/>
</dbReference>
<keyword evidence="2" id="KW-0812">Transmembrane</keyword>
<dbReference type="PANTHER" id="PTHR32309">
    <property type="entry name" value="TYROSINE-PROTEIN KINASE"/>
    <property type="match status" value="1"/>
</dbReference>
<dbReference type="Proteomes" id="UP001596138">
    <property type="component" value="Unassembled WGS sequence"/>
</dbReference>
<organism evidence="3 4">
    <name type="scientific">Longivirga aurantiaca</name>
    <dbReference type="NCBI Taxonomy" id="1837743"/>
    <lineage>
        <taxon>Bacteria</taxon>
        <taxon>Bacillati</taxon>
        <taxon>Actinomycetota</taxon>
        <taxon>Actinomycetes</taxon>
        <taxon>Sporichthyales</taxon>
        <taxon>Sporichthyaceae</taxon>
        <taxon>Longivirga</taxon>
    </lineage>
</organism>
<feature type="transmembrane region" description="Helical" evidence="2">
    <location>
        <begin position="21"/>
        <end position="40"/>
    </location>
</feature>
<gene>
    <name evidence="3" type="ORF">ACFQGU_13885</name>
</gene>
<comment type="caution">
    <text evidence="3">The sequence shown here is derived from an EMBL/GenBank/DDBJ whole genome shotgun (WGS) entry which is preliminary data.</text>
</comment>
<sequence>MTKPAGSIRRSLRRWKKPVQRRWYIVLTCFLLGILVSFLVSSRTPPQYLAEAVVIVPAVGAGQTPPGSPDAAAKLATNYATLIPLDDAVMSAAATVADVSTEDLRDSLTVASDPGTALIRIDVVSRQAIVAVDSATAVAATVTRAIPPGQIARGSLKLVTVPSEAARMGESSSSSLLIGGLLGLLVGLLAAFALERSDRRIDSVDDLADLLGTPATAWATVTPAEARALAYRWRALSGVPAPEVAVVATAPMSRDDVKALLASLGPDSPGDTPVPAVAATSSSTSTGQDLVRGRAAEDSGDIGVVAVGAPGSGEGAELRAQMSDLVVMVVREGTRVAVVRDNLVRLGEYGVAVVWGLLAPKHLASAAGASTVNLSDRLEPRA</sequence>
<evidence type="ECO:0008006" key="5">
    <source>
        <dbReference type="Google" id="ProtNLM"/>
    </source>
</evidence>
<feature type="transmembrane region" description="Helical" evidence="2">
    <location>
        <begin position="176"/>
        <end position="194"/>
    </location>
</feature>
<feature type="compositionally biased region" description="Low complexity" evidence="1">
    <location>
        <begin position="273"/>
        <end position="286"/>
    </location>
</feature>
<keyword evidence="2" id="KW-0472">Membrane</keyword>
<proteinExistence type="predicted"/>
<dbReference type="EMBL" id="JBHSTI010000008">
    <property type="protein sequence ID" value="MFC6238973.1"/>
    <property type="molecule type" value="Genomic_DNA"/>
</dbReference>
<reference evidence="4" key="1">
    <citation type="journal article" date="2019" name="Int. J. Syst. Evol. Microbiol.">
        <title>The Global Catalogue of Microorganisms (GCM) 10K type strain sequencing project: providing services to taxonomists for standard genome sequencing and annotation.</title>
        <authorList>
            <consortium name="The Broad Institute Genomics Platform"/>
            <consortium name="The Broad Institute Genome Sequencing Center for Infectious Disease"/>
            <person name="Wu L."/>
            <person name="Ma J."/>
        </authorList>
    </citation>
    <scope>NUCLEOTIDE SEQUENCE [LARGE SCALE GENOMIC DNA]</scope>
    <source>
        <strain evidence="4">CGMCC 4.7317</strain>
    </source>
</reference>